<dbReference type="Pfam" id="PF13622">
    <property type="entry name" value="4HBT_3"/>
    <property type="match status" value="1"/>
</dbReference>
<dbReference type="RefSeq" id="WP_179837210.1">
    <property type="nucleotide sequence ID" value="NZ_BMRD01000002.1"/>
</dbReference>
<dbReference type="InterPro" id="IPR052389">
    <property type="entry name" value="Sec_Metab_Biosynth-Assoc"/>
</dbReference>
<name>A0A7Y9GHS2_9ACTN</name>
<organism evidence="3 4">
    <name type="scientific">Actinomadura citrea</name>
    <dbReference type="NCBI Taxonomy" id="46158"/>
    <lineage>
        <taxon>Bacteria</taxon>
        <taxon>Bacillati</taxon>
        <taxon>Actinomycetota</taxon>
        <taxon>Actinomycetes</taxon>
        <taxon>Streptosporangiales</taxon>
        <taxon>Thermomonosporaceae</taxon>
        <taxon>Actinomadura</taxon>
    </lineage>
</organism>
<accession>A0A7Y9GHS2</accession>
<proteinExistence type="predicted"/>
<dbReference type="InterPro" id="IPR042171">
    <property type="entry name" value="Acyl-CoA_hotdog"/>
</dbReference>
<dbReference type="PANTHER" id="PTHR38110:SF1">
    <property type="entry name" value="THIOESTERASE DOMAIN-CONTAINING PROTEIN"/>
    <property type="match status" value="1"/>
</dbReference>
<reference evidence="3 4" key="1">
    <citation type="submission" date="2020-07" db="EMBL/GenBank/DDBJ databases">
        <title>Sequencing the genomes of 1000 actinobacteria strains.</title>
        <authorList>
            <person name="Klenk H.-P."/>
        </authorList>
    </citation>
    <scope>NUCLEOTIDE SEQUENCE [LARGE SCALE GENOMIC DNA]</scope>
    <source>
        <strain evidence="3 4">DSM 43461</strain>
    </source>
</reference>
<dbReference type="InterPro" id="IPR049449">
    <property type="entry name" value="TesB_ACOT8-like_N"/>
</dbReference>
<dbReference type="Pfam" id="PF20789">
    <property type="entry name" value="4HBT_3C"/>
    <property type="match status" value="1"/>
</dbReference>
<evidence type="ECO:0000259" key="1">
    <source>
        <dbReference type="Pfam" id="PF13622"/>
    </source>
</evidence>
<evidence type="ECO:0000313" key="3">
    <source>
        <dbReference type="EMBL" id="NYE16712.1"/>
    </source>
</evidence>
<dbReference type="InterPro" id="IPR049450">
    <property type="entry name" value="ACOT8-like_C"/>
</dbReference>
<comment type="caution">
    <text evidence="3">The sequence shown here is derived from an EMBL/GenBank/DDBJ whole genome shotgun (WGS) entry which is preliminary data.</text>
</comment>
<evidence type="ECO:0000259" key="2">
    <source>
        <dbReference type="Pfam" id="PF20789"/>
    </source>
</evidence>
<dbReference type="SUPFAM" id="SSF54637">
    <property type="entry name" value="Thioesterase/thiol ester dehydrase-isomerase"/>
    <property type="match status" value="2"/>
</dbReference>
<dbReference type="EMBL" id="JACCBT010000001">
    <property type="protein sequence ID" value="NYE16712.1"/>
    <property type="molecule type" value="Genomic_DNA"/>
</dbReference>
<sequence>MSGFGDSTAVKPAGEGRYEAVLDEGYGIAQALNGGYLMAVLARAAVDASPHEHPVSTAANFHRVAKAGPAELVVDSRKVGRTAASSLVTLVQDGRPVVDALITTGTLDPSAEPDFATEAPATLPPLEECTGFRPPAATGGGFADQVDMRFDPTTMGWLDGRPSGRPDIRAWFRHGCGQEPDGYSLALAVDALPPVALNLGAQGWAPTVELTWHMRAVPAPGWLAVHGTGRLLSGGWFDEEVEVWDSAGRLVAQSRQIARVPLARSQPARRTGVSER</sequence>
<dbReference type="Proteomes" id="UP000591272">
    <property type="component" value="Unassembled WGS sequence"/>
</dbReference>
<gene>
    <name evidence="3" type="ORF">BJ999_007008</name>
</gene>
<feature type="domain" description="Acyl-CoA thioesterase-like N-terminal HotDog" evidence="1">
    <location>
        <begin position="27"/>
        <end position="104"/>
    </location>
</feature>
<dbReference type="Gene3D" id="2.40.160.210">
    <property type="entry name" value="Acyl-CoA thioesterase, double hotdog domain"/>
    <property type="match status" value="1"/>
</dbReference>
<evidence type="ECO:0000313" key="4">
    <source>
        <dbReference type="Proteomes" id="UP000591272"/>
    </source>
</evidence>
<protein>
    <recommendedName>
        <fullName evidence="5">Thioesterase family protein</fullName>
    </recommendedName>
</protein>
<dbReference type="AlphaFoldDB" id="A0A7Y9GHS2"/>
<evidence type="ECO:0008006" key="5">
    <source>
        <dbReference type="Google" id="ProtNLM"/>
    </source>
</evidence>
<keyword evidence="4" id="KW-1185">Reference proteome</keyword>
<dbReference type="InterPro" id="IPR029069">
    <property type="entry name" value="HotDog_dom_sf"/>
</dbReference>
<feature type="domain" description="Acyl-CoA thioesterase-like C-terminal" evidence="2">
    <location>
        <begin position="127"/>
        <end position="260"/>
    </location>
</feature>
<dbReference type="PANTHER" id="PTHR38110">
    <property type="entry name" value="CHROMOSOME 23, WHOLE GENOME SHOTGUN SEQUENCE"/>
    <property type="match status" value="1"/>
</dbReference>